<dbReference type="OrthoDB" id="2663142at2759"/>
<comment type="caution">
    <text evidence="1">The sequence shown here is derived from an EMBL/GenBank/DDBJ whole genome shotgun (WGS) entry which is preliminary data.</text>
</comment>
<dbReference type="OMA" id="LEMWPES"/>
<sequence length="492" mass="54472">MHKALLIDELIQLLFDICLEDSKGTLCYLARCCKAWKDPALDRIWRRLPSAAPLLALVQDSENAEPTTPVFTSYANRVRHVTHQQASSCDVPSFSCNVSDYEQTLKTYLSKLASVRVDYSSTGTLHSHLMISPRLQRMELDLGFRRSTRTSSNALHASFLLKEAAAIASLERLSVRGITCPAALDNISSVKTLRALCLHVSCPSMTTALISIGTLPALTELNIHTGHVSADAFTQAFEDKRLNRSSFFPSLTTLKIRASPQVLEALASLLAQHTLKDLSIEAEQPVGPPSSWLSAFQAISSNLSDTLDALTIEHSIDSIELEQADDTLPPAKSCHFTLENLRPLSNLPLRRFVLDSLLPPDMTDSDIVELAKWWPRLEHLELGHPDALNSVDEQWHIKATPSSLVSLASGCRNLERLVLSIDASHDVSRSTSLRNHPLSHLTIGSRLPPHQSVEEFVRLSFPSLTEFHPGLEDLHADCWRNVCSSVVTNYDN</sequence>
<evidence type="ECO:0008006" key="3">
    <source>
        <dbReference type="Google" id="ProtNLM"/>
    </source>
</evidence>
<gene>
    <name evidence="1" type="ORF">CONPUDRAFT_138520</name>
</gene>
<dbReference type="EMBL" id="JH711581">
    <property type="protein sequence ID" value="EIW79408.1"/>
    <property type="molecule type" value="Genomic_DNA"/>
</dbReference>
<reference evidence="2" key="1">
    <citation type="journal article" date="2012" name="Science">
        <title>The Paleozoic origin of enzymatic lignin decomposition reconstructed from 31 fungal genomes.</title>
        <authorList>
            <person name="Floudas D."/>
            <person name="Binder M."/>
            <person name="Riley R."/>
            <person name="Barry K."/>
            <person name="Blanchette R.A."/>
            <person name="Henrissat B."/>
            <person name="Martinez A.T."/>
            <person name="Otillar R."/>
            <person name="Spatafora J.W."/>
            <person name="Yadav J.S."/>
            <person name="Aerts A."/>
            <person name="Benoit I."/>
            <person name="Boyd A."/>
            <person name="Carlson A."/>
            <person name="Copeland A."/>
            <person name="Coutinho P.M."/>
            <person name="de Vries R.P."/>
            <person name="Ferreira P."/>
            <person name="Findley K."/>
            <person name="Foster B."/>
            <person name="Gaskell J."/>
            <person name="Glotzer D."/>
            <person name="Gorecki P."/>
            <person name="Heitman J."/>
            <person name="Hesse C."/>
            <person name="Hori C."/>
            <person name="Igarashi K."/>
            <person name="Jurgens J.A."/>
            <person name="Kallen N."/>
            <person name="Kersten P."/>
            <person name="Kohler A."/>
            <person name="Kuees U."/>
            <person name="Kumar T.K.A."/>
            <person name="Kuo A."/>
            <person name="LaButti K."/>
            <person name="Larrondo L.F."/>
            <person name="Lindquist E."/>
            <person name="Ling A."/>
            <person name="Lombard V."/>
            <person name="Lucas S."/>
            <person name="Lundell T."/>
            <person name="Martin R."/>
            <person name="McLaughlin D.J."/>
            <person name="Morgenstern I."/>
            <person name="Morin E."/>
            <person name="Murat C."/>
            <person name="Nagy L.G."/>
            <person name="Nolan M."/>
            <person name="Ohm R.A."/>
            <person name="Patyshakuliyeva A."/>
            <person name="Rokas A."/>
            <person name="Ruiz-Duenas F.J."/>
            <person name="Sabat G."/>
            <person name="Salamov A."/>
            <person name="Samejima M."/>
            <person name="Schmutz J."/>
            <person name="Slot J.C."/>
            <person name="St John F."/>
            <person name="Stenlid J."/>
            <person name="Sun H."/>
            <person name="Sun S."/>
            <person name="Syed K."/>
            <person name="Tsang A."/>
            <person name="Wiebenga A."/>
            <person name="Young D."/>
            <person name="Pisabarro A."/>
            <person name="Eastwood D.C."/>
            <person name="Martin F."/>
            <person name="Cullen D."/>
            <person name="Grigoriev I.V."/>
            <person name="Hibbett D.S."/>
        </authorList>
    </citation>
    <scope>NUCLEOTIDE SEQUENCE [LARGE SCALE GENOMIC DNA]</scope>
    <source>
        <strain evidence="2">RWD-64-598 SS2</strain>
    </source>
</reference>
<dbReference type="RefSeq" id="XP_007771050.1">
    <property type="nucleotide sequence ID" value="XM_007772860.1"/>
</dbReference>
<dbReference type="SUPFAM" id="SSF52047">
    <property type="entry name" value="RNI-like"/>
    <property type="match status" value="1"/>
</dbReference>
<keyword evidence="2" id="KW-1185">Reference proteome</keyword>
<dbReference type="KEGG" id="cput:CONPUDRAFT_138520"/>
<evidence type="ECO:0000313" key="2">
    <source>
        <dbReference type="Proteomes" id="UP000053558"/>
    </source>
</evidence>
<proteinExistence type="predicted"/>
<evidence type="ECO:0000313" key="1">
    <source>
        <dbReference type="EMBL" id="EIW79408.1"/>
    </source>
</evidence>
<dbReference type="InterPro" id="IPR032675">
    <property type="entry name" value="LRR_dom_sf"/>
</dbReference>
<name>A0A5M3MJJ3_CONPW</name>
<dbReference type="GeneID" id="19201207"/>
<protein>
    <recommendedName>
        <fullName evidence="3">F-box domain-containing protein</fullName>
    </recommendedName>
</protein>
<dbReference type="Proteomes" id="UP000053558">
    <property type="component" value="Unassembled WGS sequence"/>
</dbReference>
<dbReference type="AlphaFoldDB" id="A0A5M3MJJ3"/>
<dbReference type="Gene3D" id="3.80.10.10">
    <property type="entry name" value="Ribonuclease Inhibitor"/>
    <property type="match status" value="1"/>
</dbReference>
<accession>A0A5M3MJJ3</accession>
<organism evidence="1 2">
    <name type="scientific">Coniophora puteana (strain RWD-64-598)</name>
    <name type="common">Brown rot fungus</name>
    <dbReference type="NCBI Taxonomy" id="741705"/>
    <lineage>
        <taxon>Eukaryota</taxon>
        <taxon>Fungi</taxon>
        <taxon>Dikarya</taxon>
        <taxon>Basidiomycota</taxon>
        <taxon>Agaricomycotina</taxon>
        <taxon>Agaricomycetes</taxon>
        <taxon>Agaricomycetidae</taxon>
        <taxon>Boletales</taxon>
        <taxon>Coniophorineae</taxon>
        <taxon>Coniophoraceae</taxon>
        <taxon>Coniophora</taxon>
    </lineage>
</organism>